<dbReference type="InterPro" id="IPR000719">
    <property type="entry name" value="Prot_kinase_dom"/>
</dbReference>
<keyword evidence="3" id="KW-0808">Transferase</keyword>
<keyword evidence="9" id="KW-1185">Reference proteome</keyword>
<evidence type="ECO:0000256" key="1">
    <source>
        <dbReference type="ARBA" id="ARBA00006692"/>
    </source>
</evidence>
<accession>A0A3Q4BGE1</accession>
<dbReference type="GO" id="GO:0005524">
    <property type="term" value="F:ATP binding"/>
    <property type="evidence" value="ECO:0007669"/>
    <property type="project" value="UniProtKB-KW"/>
</dbReference>
<protein>
    <recommendedName>
        <fullName evidence="7">Protein kinase domain-containing protein</fullName>
    </recommendedName>
</protein>
<evidence type="ECO:0000256" key="5">
    <source>
        <dbReference type="ARBA" id="ARBA00022777"/>
    </source>
</evidence>
<keyword evidence="6" id="KW-0067">ATP-binding</keyword>
<evidence type="ECO:0000256" key="3">
    <source>
        <dbReference type="ARBA" id="ARBA00022679"/>
    </source>
</evidence>
<evidence type="ECO:0000313" key="9">
    <source>
        <dbReference type="Proteomes" id="UP000261620"/>
    </source>
</evidence>
<proteinExistence type="inferred from homology"/>
<keyword evidence="5" id="KW-0418">Kinase</keyword>
<evidence type="ECO:0000313" key="8">
    <source>
        <dbReference type="Ensembl" id="ENSMMOP00000018395.1"/>
    </source>
</evidence>
<dbReference type="PROSITE" id="PS00108">
    <property type="entry name" value="PROTEIN_KINASE_ST"/>
    <property type="match status" value="1"/>
</dbReference>
<evidence type="ECO:0000259" key="7">
    <source>
        <dbReference type="PROSITE" id="PS50011"/>
    </source>
</evidence>
<dbReference type="Proteomes" id="UP000261620">
    <property type="component" value="Unplaced"/>
</dbReference>
<dbReference type="Pfam" id="PF00069">
    <property type="entry name" value="Pkinase"/>
    <property type="match status" value="1"/>
</dbReference>
<comment type="similarity">
    <text evidence="1">Belongs to the protein kinase superfamily. CAMK Ser/Thr protein kinase family.</text>
</comment>
<sequence length="302" mass="34229">SAFIKTTWASDITGDKVALPHNSRGKFGQVFRLTHKETGQVYAGKFYRARTSKEKAATRQEIQLMNYLHHPKLVQCLAAYDTLSRVVFAPSIAGGELFQRIVDENFEHTEPTSARYMQQILEGMQYVHKQNIVHLDLKPENIVCVDTTGTQIKIIDFGLASKLDEGKPLMVMHGTPEFVAPEVINYEPVGLETDMWSIGVICFVLLSGESPFQGNSDAETFALVAAARYEYDEESFEDISDQAKDFISSLLKKDRRLSCTEALAHPWMVSFTPLTRGSTKSLNKEKMRHFLARRKWKVTDEK</sequence>
<dbReference type="InterPro" id="IPR008271">
    <property type="entry name" value="Ser/Thr_kinase_AS"/>
</dbReference>
<evidence type="ECO:0000256" key="4">
    <source>
        <dbReference type="ARBA" id="ARBA00022741"/>
    </source>
</evidence>
<dbReference type="PANTHER" id="PTHR24342">
    <property type="entry name" value="SERINE/THREONINE-PROTEIN KINASE 17"/>
    <property type="match status" value="1"/>
</dbReference>
<reference evidence="8" key="1">
    <citation type="submission" date="2025-08" db="UniProtKB">
        <authorList>
            <consortium name="Ensembl"/>
        </authorList>
    </citation>
    <scope>IDENTIFICATION</scope>
</reference>
<dbReference type="SMART" id="SM00220">
    <property type="entry name" value="S_TKc"/>
    <property type="match status" value="1"/>
</dbReference>
<dbReference type="Gene3D" id="3.30.200.20">
    <property type="entry name" value="Phosphorylase Kinase, domain 1"/>
    <property type="match status" value="1"/>
</dbReference>
<dbReference type="PANTHER" id="PTHR24342:SF20">
    <property type="entry name" value="MYOSIN LIGHT CHAIN KINASE, SMOOTH MUSCLE"/>
    <property type="match status" value="1"/>
</dbReference>
<dbReference type="Gene3D" id="1.10.510.10">
    <property type="entry name" value="Transferase(Phosphotransferase) domain 1"/>
    <property type="match status" value="1"/>
</dbReference>
<dbReference type="GO" id="GO:0004674">
    <property type="term" value="F:protein serine/threonine kinase activity"/>
    <property type="evidence" value="ECO:0007669"/>
    <property type="project" value="UniProtKB-KW"/>
</dbReference>
<feature type="domain" description="Protein kinase" evidence="7">
    <location>
        <begin position="16"/>
        <end position="268"/>
    </location>
</feature>
<dbReference type="Ensembl" id="ENSMMOT00000018694.1">
    <property type="protein sequence ID" value="ENSMMOP00000018395.1"/>
    <property type="gene ID" value="ENSMMOG00000013922.1"/>
</dbReference>
<organism evidence="8 9">
    <name type="scientific">Mola mola</name>
    <name type="common">Ocean sunfish</name>
    <name type="synonym">Tetraodon mola</name>
    <dbReference type="NCBI Taxonomy" id="94237"/>
    <lineage>
        <taxon>Eukaryota</taxon>
        <taxon>Metazoa</taxon>
        <taxon>Chordata</taxon>
        <taxon>Craniata</taxon>
        <taxon>Vertebrata</taxon>
        <taxon>Euteleostomi</taxon>
        <taxon>Actinopterygii</taxon>
        <taxon>Neopterygii</taxon>
        <taxon>Teleostei</taxon>
        <taxon>Neoteleostei</taxon>
        <taxon>Acanthomorphata</taxon>
        <taxon>Eupercaria</taxon>
        <taxon>Tetraodontiformes</taxon>
        <taxon>Molidae</taxon>
        <taxon>Mola</taxon>
    </lineage>
</organism>
<dbReference type="AlphaFoldDB" id="A0A3Q4BGE1"/>
<evidence type="ECO:0000256" key="6">
    <source>
        <dbReference type="ARBA" id="ARBA00022840"/>
    </source>
</evidence>
<reference evidence="8" key="2">
    <citation type="submission" date="2025-09" db="UniProtKB">
        <authorList>
            <consortium name="Ensembl"/>
        </authorList>
    </citation>
    <scope>IDENTIFICATION</scope>
</reference>
<dbReference type="GO" id="GO:0005634">
    <property type="term" value="C:nucleus"/>
    <property type="evidence" value="ECO:0007669"/>
    <property type="project" value="TreeGrafter"/>
</dbReference>
<evidence type="ECO:0000256" key="2">
    <source>
        <dbReference type="ARBA" id="ARBA00022527"/>
    </source>
</evidence>
<dbReference type="SUPFAM" id="SSF56112">
    <property type="entry name" value="Protein kinase-like (PK-like)"/>
    <property type="match status" value="1"/>
</dbReference>
<dbReference type="GO" id="GO:0035556">
    <property type="term" value="P:intracellular signal transduction"/>
    <property type="evidence" value="ECO:0007669"/>
    <property type="project" value="TreeGrafter"/>
</dbReference>
<keyword evidence="2" id="KW-0723">Serine/threonine-protein kinase</keyword>
<dbReference type="InterPro" id="IPR011009">
    <property type="entry name" value="Kinase-like_dom_sf"/>
</dbReference>
<dbReference type="STRING" id="94237.ENSMMOP00000018395"/>
<dbReference type="GO" id="GO:0043065">
    <property type="term" value="P:positive regulation of apoptotic process"/>
    <property type="evidence" value="ECO:0007669"/>
    <property type="project" value="TreeGrafter"/>
</dbReference>
<keyword evidence="4" id="KW-0547">Nucleotide-binding</keyword>
<name>A0A3Q4BGE1_MOLML</name>
<dbReference type="PROSITE" id="PS50011">
    <property type="entry name" value="PROTEIN_KINASE_DOM"/>
    <property type="match status" value="1"/>
</dbReference>
<dbReference type="OMA" id="ENIMCES"/>